<dbReference type="AlphaFoldDB" id="A0A8E6EWT3"/>
<dbReference type="SUPFAM" id="SSF52499">
    <property type="entry name" value="Isochorismatase-like hydrolases"/>
    <property type="match status" value="1"/>
</dbReference>
<feature type="chain" id="PRO_5034176199" evidence="1">
    <location>
        <begin position="17"/>
        <end position="260"/>
    </location>
</feature>
<evidence type="ECO:0000313" key="2">
    <source>
        <dbReference type="EMBL" id="QVL30506.1"/>
    </source>
</evidence>
<protein>
    <submittedName>
        <fullName evidence="2">Isochorismatase family protein</fullName>
    </submittedName>
</protein>
<feature type="signal peptide" evidence="1">
    <location>
        <begin position="1"/>
        <end position="16"/>
    </location>
</feature>
<keyword evidence="3" id="KW-1185">Reference proteome</keyword>
<organism evidence="2 3">
    <name type="scientific">Telmatocola sphagniphila</name>
    <dbReference type="NCBI Taxonomy" id="1123043"/>
    <lineage>
        <taxon>Bacteria</taxon>
        <taxon>Pseudomonadati</taxon>
        <taxon>Planctomycetota</taxon>
        <taxon>Planctomycetia</taxon>
        <taxon>Gemmatales</taxon>
        <taxon>Gemmataceae</taxon>
    </lineage>
</organism>
<evidence type="ECO:0000256" key="1">
    <source>
        <dbReference type="SAM" id="SignalP"/>
    </source>
</evidence>
<name>A0A8E6EWT3_9BACT</name>
<proteinExistence type="predicted"/>
<keyword evidence="1" id="KW-0732">Signal</keyword>
<accession>A0A8E6EWT3</accession>
<reference evidence="2" key="1">
    <citation type="submission" date="2021-05" db="EMBL/GenBank/DDBJ databases">
        <title>Complete genome sequence of the cellulolytic planctomycete Telmatocola sphagniphila SP2T and characterization of the first cellulase from planctomycetes.</title>
        <authorList>
            <person name="Rakitin A.L."/>
            <person name="Beletsky A.V."/>
            <person name="Naumoff D.G."/>
            <person name="Kulichevskaya I.S."/>
            <person name="Mardanov A.V."/>
            <person name="Ravin N.V."/>
            <person name="Dedysh S.N."/>
        </authorList>
    </citation>
    <scope>NUCLEOTIDE SEQUENCE</scope>
    <source>
        <strain evidence="2">SP2T</strain>
    </source>
</reference>
<gene>
    <name evidence="2" type="ORF">KIH39_16790</name>
</gene>
<evidence type="ECO:0000313" key="3">
    <source>
        <dbReference type="Proteomes" id="UP000676194"/>
    </source>
</evidence>
<dbReference type="EMBL" id="CP074694">
    <property type="protein sequence ID" value="QVL30506.1"/>
    <property type="molecule type" value="Genomic_DNA"/>
</dbReference>
<dbReference type="Gene3D" id="3.40.50.850">
    <property type="entry name" value="Isochorismatase-like"/>
    <property type="match status" value="1"/>
</dbReference>
<dbReference type="KEGG" id="tsph:KIH39_16790"/>
<dbReference type="InterPro" id="IPR036380">
    <property type="entry name" value="Isochorismatase-like_sf"/>
</dbReference>
<dbReference type="Proteomes" id="UP000676194">
    <property type="component" value="Chromosome"/>
</dbReference>
<sequence>MLRILLFLFCPTAAFAEEIPVELRTRVAPFKNQTTTKEVLVSEKLDPSKTLIVICDMWDKHWCDKATERCGALAAKMEPVLQAARKKGITIVHAPSDCMAYYKDSPARKRMLDLPKTKIPVSVNLPDPPCPVDDRDGGCDDPNPVKPYIAWKRQHPALTVDEAKDYVSADGSEVYALMQAKNIDTLLMMGVHTNMCVLNRSFAIKSMTRSGKKCILVRDLTDAMYSPKSSPFVSHEDGTERIIQFIEQNWCPTMLSKDLK</sequence>
<dbReference type="RefSeq" id="WP_213494377.1">
    <property type="nucleotide sequence ID" value="NZ_CP074694.1"/>
</dbReference>